<feature type="binding site" evidence="18">
    <location>
        <position position="244"/>
    </location>
    <ligand>
        <name>Zn(2+)</name>
        <dbReference type="ChEBI" id="CHEBI:29105"/>
    </ligand>
</feature>
<comment type="function">
    <text evidence="18">Catalyzes the conversion of 3-deoxy-D-arabino-heptulosonate 7-phosphate (DAHP) to dehydroquinate (DHQ).</text>
</comment>
<reference evidence="21 22" key="1">
    <citation type="submission" date="2017-09" db="EMBL/GenBank/DDBJ databases">
        <title>Draft Genome Sequence of Corynebacterium accolens AH4003.</title>
        <authorList>
            <person name="Chen Y."/>
            <person name="Oosthuysen W.F."/>
            <person name="Kelley S."/>
            <person name="Horswill A."/>
        </authorList>
    </citation>
    <scope>NUCLEOTIDE SEQUENCE [LARGE SCALE GENOMIC DNA]</scope>
    <source>
        <strain evidence="21 22">AH4003</strain>
    </source>
</reference>
<evidence type="ECO:0000256" key="8">
    <source>
        <dbReference type="ARBA" id="ARBA00017684"/>
    </source>
</evidence>
<keyword evidence="16 18" id="KW-0456">Lyase</keyword>
<feature type="binding site" evidence="18">
    <location>
        <position position="182"/>
    </location>
    <ligand>
        <name>Zn(2+)</name>
        <dbReference type="ChEBI" id="CHEBI:29105"/>
    </ligand>
</feature>
<dbReference type="InterPro" id="IPR016037">
    <property type="entry name" value="DHQ_synth_AroB"/>
</dbReference>
<dbReference type="PIRSF" id="PIRSF001455">
    <property type="entry name" value="DHQ_synth"/>
    <property type="match status" value="1"/>
</dbReference>
<dbReference type="GO" id="GO:0009073">
    <property type="term" value="P:aromatic amino acid family biosynthetic process"/>
    <property type="evidence" value="ECO:0007669"/>
    <property type="project" value="UniProtKB-KW"/>
</dbReference>
<dbReference type="InterPro" id="IPR056179">
    <property type="entry name" value="DHQS_C"/>
</dbReference>
<keyword evidence="10 18" id="KW-0028">Amino-acid biosynthesis</keyword>
<dbReference type="UniPathway" id="UPA00053">
    <property type="reaction ID" value="UER00085"/>
</dbReference>
<accession>A0A2A4AL33</accession>
<keyword evidence="9 18" id="KW-0963">Cytoplasm</keyword>
<evidence type="ECO:0000256" key="1">
    <source>
        <dbReference type="ARBA" id="ARBA00001393"/>
    </source>
</evidence>
<dbReference type="GO" id="GO:0000166">
    <property type="term" value="F:nucleotide binding"/>
    <property type="evidence" value="ECO:0007669"/>
    <property type="project" value="UniProtKB-KW"/>
</dbReference>
<keyword evidence="12 18" id="KW-0547">Nucleotide-binding</keyword>
<dbReference type="Pfam" id="PF24621">
    <property type="entry name" value="DHQS_C"/>
    <property type="match status" value="1"/>
</dbReference>
<keyword evidence="14 18" id="KW-0520">NAD</keyword>
<evidence type="ECO:0000313" key="22">
    <source>
        <dbReference type="Proteomes" id="UP000218690"/>
    </source>
</evidence>
<feature type="binding site" evidence="18">
    <location>
        <begin position="127"/>
        <end position="128"/>
    </location>
    <ligand>
        <name>NAD(+)</name>
        <dbReference type="ChEBI" id="CHEBI:57540"/>
    </ligand>
</feature>
<comment type="similarity">
    <text evidence="6 18">Belongs to the sugar phosphate cyclases superfamily. Dehydroquinate synthase family.</text>
</comment>
<dbReference type="InterPro" id="IPR030960">
    <property type="entry name" value="DHQS/DOIS_N"/>
</dbReference>
<proteinExistence type="inferred from homology"/>
<dbReference type="GO" id="GO:0005737">
    <property type="term" value="C:cytoplasm"/>
    <property type="evidence" value="ECO:0007669"/>
    <property type="project" value="UniProtKB-SubCell"/>
</dbReference>
<dbReference type="InterPro" id="IPR050071">
    <property type="entry name" value="Dehydroquinate_synthase"/>
</dbReference>
<comment type="cofactor">
    <cofactor evidence="2 18">
        <name>NAD(+)</name>
        <dbReference type="ChEBI" id="CHEBI:57540"/>
    </cofactor>
</comment>
<feature type="binding site" evidence="18">
    <location>
        <position position="140"/>
    </location>
    <ligand>
        <name>NAD(+)</name>
        <dbReference type="ChEBI" id="CHEBI:57540"/>
    </ligand>
</feature>
<comment type="cofactor">
    <cofactor evidence="3">
        <name>Zn(2+)</name>
        <dbReference type="ChEBI" id="CHEBI:29105"/>
    </cofactor>
</comment>
<evidence type="ECO:0000256" key="7">
    <source>
        <dbReference type="ARBA" id="ARBA00013031"/>
    </source>
</evidence>
<evidence type="ECO:0000256" key="3">
    <source>
        <dbReference type="ARBA" id="ARBA00001947"/>
    </source>
</evidence>
<evidence type="ECO:0000256" key="6">
    <source>
        <dbReference type="ARBA" id="ARBA00005412"/>
    </source>
</evidence>
<dbReference type="EC" id="4.2.3.4" evidence="7 18"/>
<dbReference type="GO" id="GO:0003856">
    <property type="term" value="F:3-dehydroquinate synthase activity"/>
    <property type="evidence" value="ECO:0007669"/>
    <property type="project" value="UniProtKB-UniRule"/>
</dbReference>
<comment type="caution">
    <text evidence="21">The sequence shown here is derived from an EMBL/GenBank/DDBJ whole genome shotgun (WGS) entry which is preliminary data.</text>
</comment>
<keyword evidence="15 18" id="KW-0057">Aromatic amino acid biosynthesis</keyword>
<dbReference type="InterPro" id="IPR030963">
    <property type="entry name" value="DHQ_synth_fam"/>
</dbReference>
<keyword evidence="11 18" id="KW-0479">Metal-binding</keyword>
<feature type="binding site" evidence="18">
    <location>
        <begin position="103"/>
        <end position="107"/>
    </location>
    <ligand>
        <name>NAD(+)</name>
        <dbReference type="ChEBI" id="CHEBI:57540"/>
    </ligand>
</feature>
<comment type="pathway">
    <text evidence="5 18">Metabolic intermediate biosynthesis; chorismate biosynthesis; chorismate from D-erythrose 4-phosphate and phosphoenolpyruvate: step 2/7.</text>
</comment>
<evidence type="ECO:0000259" key="19">
    <source>
        <dbReference type="Pfam" id="PF01761"/>
    </source>
</evidence>
<gene>
    <name evidence="18" type="primary">aroB</name>
    <name evidence="21" type="ORF">COM45_06490</name>
</gene>
<dbReference type="Proteomes" id="UP000218690">
    <property type="component" value="Unassembled WGS sequence"/>
</dbReference>
<evidence type="ECO:0000256" key="5">
    <source>
        <dbReference type="ARBA" id="ARBA00004661"/>
    </source>
</evidence>
<feature type="binding site" evidence="18">
    <location>
        <position position="260"/>
    </location>
    <ligand>
        <name>Zn(2+)</name>
        <dbReference type="ChEBI" id="CHEBI:29105"/>
    </ligand>
</feature>
<evidence type="ECO:0000256" key="10">
    <source>
        <dbReference type="ARBA" id="ARBA00022605"/>
    </source>
</evidence>
<dbReference type="Gene3D" id="3.40.50.1970">
    <property type="match status" value="1"/>
</dbReference>
<dbReference type="NCBIfam" id="TIGR01357">
    <property type="entry name" value="aroB"/>
    <property type="match status" value="1"/>
</dbReference>
<sequence>MTTIPVSGPSPYEVTVGAGLTEGIADRLSATGAGQVGIVFQPAVAAVARQLAAEAAARNVVVNLLPIPDAEAAKRLDVVGGLWDSLGEANFSRRDAIVGLGGGAATDLAGFLAATWMRGIKVIQVPTTLLAMVDAAVGGKTGINTAAGKNLVGAFHEPDSVFVDSDRLHTLPEDEIVAGSAEIVKTGFIHDPVIISRYLADPAACLDPLRGLPELIERSIAVKARVVGEDLKEAGLRETLNYGHTFGHAIELREDYTWRHGRAVAVGMMFVANLAHARGLIDAALLDTHSQILCSLGLPTTYEAGHFDELYQAMTRDKKNRGGAIRFVALTGIGETTRIEDATEAELRAAYAAISH</sequence>
<dbReference type="GO" id="GO:0008652">
    <property type="term" value="P:amino acid biosynthetic process"/>
    <property type="evidence" value="ECO:0007669"/>
    <property type="project" value="UniProtKB-KW"/>
</dbReference>
<dbReference type="FunFam" id="3.40.50.1970:FF:000007">
    <property type="entry name" value="Pentafunctional AROM polypeptide"/>
    <property type="match status" value="1"/>
</dbReference>
<evidence type="ECO:0000256" key="11">
    <source>
        <dbReference type="ARBA" id="ARBA00022723"/>
    </source>
</evidence>
<evidence type="ECO:0000256" key="13">
    <source>
        <dbReference type="ARBA" id="ARBA00022833"/>
    </source>
</evidence>
<dbReference type="Gene3D" id="1.20.1090.10">
    <property type="entry name" value="Dehydroquinate synthase-like - alpha domain"/>
    <property type="match status" value="1"/>
</dbReference>
<evidence type="ECO:0000256" key="2">
    <source>
        <dbReference type="ARBA" id="ARBA00001911"/>
    </source>
</evidence>
<evidence type="ECO:0000256" key="16">
    <source>
        <dbReference type="ARBA" id="ARBA00023239"/>
    </source>
</evidence>
<comment type="subcellular location">
    <subcellularLocation>
        <location evidence="4 18">Cytoplasm</location>
    </subcellularLocation>
</comment>
<keyword evidence="13 18" id="KW-0862">Zinc</keyword>
<name>A0A2A4AL33_9CORY</name>
<dbReference type="GO" id="GO:0009423">
    <property type="term" value="P:chorismate biosynthetic process"/>
    <property type="evidence" value="ECO:0007669"/>
    <property type="project" value="UniProtKB-UniRule"/>
</dbReference>
<feature type="domain" description="3-dehydroquinate synthase N-terminal" evidence="19">
    <location>
        <begin position="66"/>
        <end position="176"/>
    </location>
</feature>
<evidence type="ECO:0000313" key="21">
    <source>
        <dbReference type="EMBL" id="PCC82818.1"/>
    </source>
</evidence>
<comment type="catalytic activity">
    <reaction evidence="1 18">
        <text>7-phospho-2-dehydro-3-deoxy-D-arabino-heptonate = 3-dehydroquinate + phosphate</text>
        <dbReference type="Rhea" id="RHEA:21968"/>
        <dbReference type="ChEBI" id="CHEBI:32364"/>
        <dbReference type="ChEBI" id="CHEBI:43474"/>
        <dbReference type="ChEBI" id="CHEBI:58394"/>
        <dbReference type="EC" id="4.2.3.4"/>
    </reaction>
</comment>
<evidence type="ECO:0000256" key="9">
    <source>
        <dbReference type="ARBA" id="ARBA00022490"/>
    </source>
</evidence>
<keyword evidence="17 18" id="KW-0170">Cobalt</keyword>
<feature type="domain" description="3-dehydroquinate synthase C-terminal" evidence="20">
    <location>
        <begin position="179"/>
        <end position="320"/>
    </location>
</feature>
<evidence type="ECO:0000256" key="14">
    <source>
        <dbReference type="ARBA" id="ARBA00023027"/>
    </source>
</evidence>
<dbReference type="EMBL" id="NWBP01000022">
    <property type="protein sequence ID" value="PCC82818.1"/>
    <property type="molecule type" value="Genomic_DNA"/>
</dbReference>
<dbReference type="GO" id="GO:0046872">
    <property type="term" value="F:metal ion binding"/>
    <property type="evidence" value="ECO:0007669"/>
    <property type="project" value="UniProtKB-KW"/>
</dbReference>
<dbReference type="PANTHER" id="PTHR43622:SF7">
    <property type="entry name" value="3-DEHYDROQUINATE SYNTHASE, CHLOROPLASTIC"/>
    <property type="match status" value="1"/>
</dbReference>
<evidence type="ECO:0000256" key="12">
    <source>
        <dbReference type="ARBA" id="ARBA00022741"/>
    </source>
</evidence>
<feature type="binding site" evidence="18">
    <location>
        <position position="149"/>
    </location>
    <ligand>
        <name>NAD(+)</name>
        <dbReference type="ChEBI" id="CHEBI:57540"/>
    </ligand>
</feature>
<evidence type="ECO:0000259" key="20">
    <source>
        <dbReference type="Pfam" id="PF24621"/>
    </source>
</evidence>
<feature type="binding site" evidence="18">
    <location>
        <begin position="69"/>
        <end position="74"/>
    </location>
    <ligand>
        <name>NAD(+)</name>
        <dbReference type="ChEBI" id="CHEBI:57540"/>
    </ligand>
</feature>
<dbReference type="HAMAP" id="MF_00110">
    <property type="entry name" value="DHQ_synthase"/>
    <property type="match status" value="1"/>
</dbReference>
<dbReference type="CDD" id="cd08195">
    <property type="entry name" value="DHQS"/>
    <property type="match status" value="1"/>
</dbReference>
<organism evidence="21 22">
    <name type="scientific">Corynebacterium accolens</name>
    <dbReference type="NCBI Taxonomy" id="38284"/>
    <lineage>
        <taxon>Bacteria</taxon>
        <taxon>Bacillati</taxon>
        <taxon>Actinomycetota</taxon>
        <taxon>Actinomycetes</taxon>
        <taxon>Mycobacteriales</taxon>
        <taxon>Corynebacteriaceae</taxon>
        <taxon>Corynebacterium</taxon>
    </lineage>
</organism>
<evidence type="ECO:0000256" key="17">
    <source>
        <dbReference type="ARBA" id="ARBA00023285"/>
    </source>
</evidence>
<comment type="caution">
    <text evidence="18">Lacks conserved residue(s) required for the propagation of feature annotation.</text>
</comment>
<dbReference type="Pfam" id="PF01761">
    <property type="entry name" value="DHQ_synthase"/>
    <property type="match status" value="1"/>
</dbReference>
<evidence type="ECO:0000256" key="4">
    <source>
        <dbReference type="ARBA" id="ARBA00004496"/>
    </source>
</evidence>
<evidence type="ECO:0000256" key="15">
    <source>
        <dbReference type="ARBA" id="ARBA00023141"/>
    </source>
</evidence>
<comment type="cofactor">
    <cofactor evidence="18">
        <name>Co(2+)</name>
        <dbReference type="ChEBI" id="CHEBI:48828"/>
    </cofactor>
    <cofactor evidence="18">
        <name>Zn(2+)</name>
        <dbReference type="ChEBI" id="CHEBI:29105"/>
    </cofactor>
    <text evidence="18">Binds 1 divalent metal cation per subunit. Can use either Co(2+) or Zn(2+).</text>
</comment>
<protein>
    <recommendedName>
        <fullName evidence="8 18">3-dehydroquinate synthase</fullName>
        <shortName evidence="18">DHQS</shortName>
        <ecNumber evidence="7 18">4.2.3.4</ecNumber>
    </recommendedName>
</protein>
<evidence type="ECO:0000256" key="18">
    <source>
        <dbReference type="HAMAP-Rule" id="MF_00110"/>
    </source>
</evidence>
<dbReference type="SUPFAM" id="SSF56796">
    <property type="entry name" value="Dehydroquinate synthase-like"/>
    <property type="match status" value="1"/>
</dbReference>
<dbReference type="AlphaFoldDB" id="A0A2A4AL33"/>
<dbReference type="PANTHER" id="PTHR43622">
    <property type="entry name" value="3-DEHYDROQUINATE SYNTHASE"/>
    <property type="match status" value="1"/>
</dbReference>